<keyword evidence="5" id="KW-1133">Transmembrane helix</keyword>
<dbReference type="RefSeq" id="WP_144892580.1">
    <property type="nucleotide sequence ID" value="NZ_CP042218.1"/>
</dbReference>
<dbReference type="AlphaFoldDB" id="A0A518N5G5"/>
<comment type="caution">
    <text evidence="4">Lacks conserved residue(s) required for the propagation of feature annotation.</text>
</comment>
<dbReference type="PANTHER" id="PTHR43317">
    <property type="entry name" value="THERMOSPERMINE SYNTHASE ACAULIS5"/>
    <property type="match status" value="1"/>
</dbReference>
<feature type="domain" description="PABS" evidence="6">
    <location>
        <begin position="280"/>
        <end position="448"/>
    </location>
</feature>
<feature type="transmembrane region" description="Helical" evidence="5">
    <location>
        <begin position="140"/>
        <end position="162"/>
    </location>
</feature>
<dbReference type="GO" id="GO:0016740">
    <property type="term" value="F:transferase activity"/>
    <property type="evidence" value="ECO:0007669"/>
    <property type="project" value="UniProtKB-UniRule"/>
</dbReference>
<evidence type="ECO:0000313" key="7">
    <source>
        <dbReference type="EMBL" id="QDW67156.1"/>
    </source>
</evidence>
<dbReference type="EMBL" id="CP042218">
    <property type="protein sequence ID" value="QDW67156.1"/>
    <property type="molecule type" value="Genomic_DNA"/>
</dbReference>
<comment type="similarity">
    <text evidence="1">Belongs to the spermidine/spermine synthase family.</text>
</comment>
<sequence length="500" mass="54375">MKLFTPRIIAFWVGFLSLSQEILWTRVVSFSYLTKPQAFALVLALYLLGIAMGAALGRVACRHSRDVLATGGVILIIAGVVDIAALVLYGSAANGAFSLPTLSIAIITTAALKSALFPLVHHLGSDDVVSGKGVSFSRVYVSNVFGSSLGPLAGGLVLLQLATLQESFIAISALTTALGCFALWQASKNRDAAIGGALCALIAIGLAAPNMLVPALAAGKEGGREIVTLIENRNGIVHTVDGGSDGDIVFGNNVYDGRISTDILKNKNGIHRAYALAEMHDQARDVLIIGLSGGAWTKVVSNFPTVERIDVVEINPAYLELIAKYPEVSSILEDPRIRFHIDDGRRWLRLNPDKRYDLIVLNSIHHWRANATNLLSAEFMELVRDHLEWQGIFYVNSTSSPDVLFTASEVFKHAYRYDNFVAASGVDFLERMSLNKSRTSEIFGPGSPGVNAGEQGRLLEKIYSIPFLTVHDVRRESSRDFEIVRDDNMITEYKFGAGFF</sequence>
<keyword evidence="5" id="KW-0812">Transmembrane</keyword>
<feature type="transmembrane region" description="Helical" evidence="5">
    <location>
        <begin position="101"/>
        <end position="120"/>
    </location>
</feature>
<feature type="transmembrane region" description="Helical" evidence="5">
    <location>
        <begin position="193"/>
        <end position="212"/>
    </location>
</feature>
<gene>
    <name evidence="7" type="ORF">FPZ22_09885</name>
</gene>
<feature type="transmembrane region" description="Helical" evidence="5">
    <location>
        <begin position="67"/>
        <end position="89"/>
    </location>
</feature>
<protein>
    <recommendedName>
        <fullName evidence="6">PABS domain-containing protein</fullName>
    </recommendedName>
</protein>
<dbReference type="Gene3D" id="3.40.50.150">
    <property type="entry name" value="Vaccinia Virus protein VP39"/>
    <property type="match status" value="1"/>
</dbReference>
<dbReference type="GO" id="GO:0006596">
    <property type="term" value="P:polyamine biosynthetic process"/>
    <property type="evidence" value="ECO:0007669"/>
    <property type="project" value="UniProtKB-UniRule"/>
</dbReference>
<keyword evidence="3 4" id="KW-0620">Polyamine biosynthesis</keyword>
<reference evidence="7 8" key="1">
    <citation type="submission" date="2019-07" db="EMBL/GenBank/DDBJ databases">
        <title>Full genome sequence of Luteimonas sp. Gr-4.</title>
        <authorList>
            <person name="Im W.-T."/>
        </authorList>
    </citation>
    <scope>NUCLEOTIDE SEQUENCE [LARGE SCALE GENOMIC DNA]</scope>
    <source>
        <strain evidence="7 8">Gr-4</strain>
    </source>
</reference>
<dbReference type="SUPFAM" id="SSF53335">
    <property type="entry name" value="S-adenosyl-L-methionine-dependent methyltransferases"/>
    <property type="match status" value="1"/>
</dbReference>
<evidence type="ECO:0000256" key="2">
    <source>
        <dbReference type="ARBA" id="ARBA00022679"/>
    </source>
</evidence>
<evidence type="ECO:0000313" key="8">
    <source>
        <dbReference type="Proteomes" id="UP000316584"/>
    </source>
</evidence>
<dbReference type="InterPro" id="IPR029063">
    <property type="entry name" value="SAM-dependent_MTases_sf"/>
</dbReference>
<dbReference type="CDD" id="cd02440">
    <property type="entry name" value="AdoMet_MTases"/>
    <property type="match status" value="1"/>
</dbReference>
<dbReference type="Proteomes" id="UP000316584">
    <property type="component" value="Chromosome"/>
</dbReference>
<evidence type="ECO:0000256" key="1">
    <source>
        <dbReference type="ARBA" id="ARBA00007867"/>
    </source>
</evidence>
<evidence type="ECO:0000256" key="4">
    <source>
        <dbReference type="PROSITE-ProRule" id="PRU00354"/>
    </source>
</evidence>
<dbReference type="PROSITE" id="PS51006">
    <property type="entry name" value="PABS_2"/>
    <property type="match status" value="1"/>
</dbReference>
<accession>A0A518N5G5</accession>
<keyword evidence="5" id="KW-0472">Membrane</keyword>
<evidence type="ECO:0000256" key="5">
    <source>
        <dbReference type="SAM" id="Phobius"/>
    </source>
</evidence>
<dbReference type="OrthoDB" id="5516475at2"/>
<keyword evidence="8" id="KW-1185">Reference proteome</keyword>
<organism evidence="7 8">
    <name type="scientific">Luteimonas granuli</name>
    <dbReference type="NCBI Taxonomy" id="1176533"/>
    <lineage>
        <taxon>Bacteria</taxon>
        <taxon>Pseudomonadati</taxon>
        <taxon>Pseudomonadota</taxon>
        <taxon>Gammaproteobacteria</taxon>
        <taxon>Lysobacterales</taxon>
        <taxon>Lysobacteraceae</taxon>
        <taxon>Luteimonas</taxon>
    </lineage>
</organism>
<feature type="transmembrane region" description="Helical" evidence="5">
    <location>
        <begin position="168"/>
        <end position="186"/>
    </location>
</feature>
<dbReference type="KEGG" id="lug:FPZ22_09885"/>
<dbReference type="PANTHER" id="PTHR43317:SF1">
    <property type="entry name" value="THERMOSPERMINE SYNTHASE ACAULIS5"/>
    <property type="match status" value="1"/>
</dbReference>
<feature type="transmembrane region" description="Helical" evidence="5">
    <location>
        <begin position="38"/>
        <end position="60"/>
    </location>
</feature>
<proteinExistence type="inferred from homology"/>
<dbReference type="Pfam" id="PF01564">
    <property type="entry name" value="Spermine_synth"/>
    <property type="match status" value="1"/>
</dbReference>
<dbReference type="InterPro" id="IPR030374">
    <property type="entry name" value="PABS"/>
</dbReference>
<name>A0A518N5G5_9GAMM</name>
<evidence type="ECO:0000256" key="3">
    <source>
        <dbReference type="ARBA" id="ARBA00023115"/>
    </source>
</evidence>
<evidence type="ECO:0000259" key="6">
    <source>
        <dbReference type="PROSITE" id="PS51006"/>
    </source>
</evidence>
<keyword evidence="2 4" id="KW-0808">Transferase</keyword>